<dbReference type="InterPro" id="IPR016163">
    <property type="entry name" value="Ald_DH_C"/>
</dbReference>
<evidence type="ECO:0000313" key="4">
    <source>
        <dbReference type="Proteomes" id="UP000218899"/>
    </source>
</evidence>
<dbReference type="EMBL" id="AP014936">
    <property type="protein sequence ID" value="BAU47392.1"/>
    <property type="molecule type" value="Genomic_DNA"/>
</dbReference>
<name>A0A1B4V4B7_9GAMM</name>
<dbReference type="Pfam" id="PF00171">
    <property type="entry name" value="Aldedh"/>
    <property type="match status" value="1"/>
</dbReference>
<keyword evidence="4" id="KW-1185">Reference proteome</keyword>
<feature type="domain" description="Aldehyde dehydrogenase" evidence="2">
    <location>
        <begin position="18"/>
        <end position="279"/>
    </location>
</feature>
<gene>
    <name evidence="3" type="ORF">SVA_0813</name>
</gene>
<dbReference type="InterPro" id="IPR015590">
    <property type="entry name" value="Aldehyde_DH_dom"/>
</dbReference>
<dbReference type="PANTHER" id="PTHR11699">
    <property type="entry name" value="ALDEHYDE DEHYDROGENASE-RELATED"/>
    <property type="match status" value="1"/>
</dbReference>
<evidence type="ECO:0000313" key="3">
    <source>
        <dbReference type="EMBL" id="BAU47392.1"/>
    </source>
</evidence>
<dbReference type="GO" id="GO:0016620">
    <property type="term" value="F:oxidoreductase activity, acting on the aldehyde or oxo group of donors, NAD or NADP as acceptor"/>
    <property type="evidence" value="ECO:0007669"/>
    <property type="project" value="InterPro"/>
</dbReference>
<dbReference type="RefSeq" id="WP_096459127.1">
    <property type="nucleotide sequence ID" value="NZ_AP014936.1"/>
</dbReference>
<dbReference type="CDD" id="cd07122">
    <property type="entry name" value="ALDH_F20_ACDH"/>
    <property type="match status" value="1"/>
</dbReference>
<dbReference type="AlphaFoldDB" id="A0A1B4V4B7"/>
<organism evidence="3 4">
    <name type="scientific">Sulfurifustis variabilis</name>
    <dbReference type="NCBI Taxonomy" id="1675686"/>
    <lineage>
        <taxon>Bacteria</taxon>
        <taxon>Pseudomonadati</taxon>
        <taxon>Pseudomonadota</taxon>
        <taxon>Gammaproteobacteria</taxon>
        <taxon>Acidiferrobacterales</taxon>
        <taxon>Acidiferrobacteraceae</taxon>
        <taxon>Sulfurifustis</taxon>
    </lineage>
</organism>
<protein>
    <submittedName>
        <fullName evidence="3">Succinate-semialdehyde dehydrogenase</fullName>
    </submittedName>
</protein>
<dbReference type="InterPro" id="IPR016161">
    <property type="entry name" value="Ald_DH/histidinol_DH"/>
</dbReference>
<accession>A0A1B4V4B7</accession>
<reference evidence="3 4" key="1">
    <citation type="submission" date="2015-08" db="EMBL/GenBank/DDBJ databases">
        <title>Complete genome sequence of Sulfurifustis variabilis.</title>
        <authorList>
            <person name="Miura A."/>
            <person name="Kojima H."/>
            <person name="Fukui M."/>
        </authorList>
    </citation>
    <scope>NUCLEOTIDE SEQUENCE [LARGE SCALE GENOMIC DNA]</scope>
    <source>
        <strain evidence="4">skN76</strain>
    </source>
</reference>
<dbReference type="NCBIfam" id="NF047625">
    <property type="entry name" value="AcylSulfactDhSauS"/>
    <property type="match status" value="1"/>
</dbReference>
<dbReference type="Proteomes" id="UP000218899">
    <property type="component" value="Chromosome"/>
</dbReference>
<evidence type="ECO:0000259" key="2">
    <source>
        <dbReference type="Pfam" id="PF00171"/>
    </source>
</evidence>
<keyword evidence="1" id="KW-0560">Oxidoreductase</keyword>
<dbReference type="SUPFAM" id="SSF53720">
    <property type="entry name" value="ALDH-like"/>
    <property type="match status" value="1"/>
</dbReference>
<proteinExistence type="predicted"/>
<dbReference type="InterPro" id="IPR016162">
    <property type="entry name" value="Ald_DH_N"/>
</dbReference>
<sequence length="480" mass="51178">MSATEPGRGTPSVSPDPREVVAALVARARAAQQAYERYGQAQVDEVVTAAAWAVVEPSRSRELAEIAVRDTGLGNVEDKVRKNRRKTMGLLRDLRAARSVGVIAEYPEKGIVEIARPVGVVGAIVPSTNPAATPINKIMNALKGRNAVIVSPSPKGLSTCTRLIELVHAELDRVGAPRDLVLQLPAPVTKALTEELMRQVDLVVVTGSQGNVRGAYASGTPAIGVGTGNVPVIIDADADLDDAAAKIAASKTFDNATSCSSENNLVILDAVYRPALGALERAGGALLAAEEKARLRQAMWAQGKLSPAVVAQSAPDIARAAGLARPALAHARFLMVEETGIGKDHPFSREKLSPVLTVYRAKDFDDAFEITRRLLLNQGAGHSCGIHTRNDEHVMRLGLELPVCRVIVNQAHAFATGGSFDNGLPFSLSMGCGTWGGNSISDNLNYRHFLNITRIARTIPPDEPTEDELFGAYLRKYSDK</sequence>
<evidence type="ECO:0000256" key="1">
    <source>
        <dbReference type="ARBA" id="ARBA00023002"/>
    </source>
</evidence>
<dbReference type="Gene3D" id="3.40.605.10">
    <property type="entry name" value="Aldehyde Dehydrogenase, Chain A, domain 1"/>
    <property type="match status" value="1"/>
</dbReference>
<dbReference type="OrthoDB" id="9815791at2"/>
<dbReference type="Gene3D" id="3.40.309.10">
    <property type="entry name" value="Aldehyde Dehydrogenase, Chain A, domain 2"/>
    <property type="match status" value="1"/>
</dbReference>
<dbReference type="KEGG" id="sva:SVA_0813"/>